<evidence type="ECO:0000313" key="3">
    <source>
        <dbReference type="EMBL" id="KAF4969056.1"/>
    </source>
</evidence>
<evidence type="ECO:0008006" key="5">
    <source>
        <dbReference type="Google" id="ProtNLM"/>
    </source>
</evidence>
<sequence length="388" mass="41204">MKTTLLAAALMPLLTASKIAAASSIICQTEMGTESVDNIPTDTVTSTDQVRPTVTTTIIPTVTKSVAHYSTITHFTTKTITVTDKTVTDTFSTTTTKFQVKTDTVTATVTTTKTDTKTTSSTSTTHVPTTKGFHPIGDTINSDTLKRRQIGNPHGPRVVMKGVKALSFPAEVHCTKSVPNTSTKIVRTTLDTITKTVPFLQKTTKTNTISTTTTLIPTDVSVTKTFTSTMSVTTFATLFHTNTVHKTTTTTNILPGPTVHAACKANNIFGANFNNGGTAYYVSNVANNGPGVASDFQAVANGAGSAVQCCSECQRFSGCETWIFRARNRNCFLLYHQGATCKSQLDHPNYIMSKKGSDTGAGYVVGNGNCGYTYSGNSDGSVFSVDGL</sequence>
<protein>
    <recommendedName>
        <fullName evidence="5">Apple domain-containing protein</fullName>
    </recommendedName>
</protein>
<gene>
    <name evidence="3" type="ORF">FZEAL_10302</name>
</gene>
<proteinExistence type="predicted"/>
<evidence type="ECO:0000313" key="4">
    <source>
        <dbReference type="Proteomes" id="UP000635477"/>
    </source>
</evidence>
<dbReference type="Proteomes" id="UP000635477">
    <property type="component" value="Unassembled WGS sequence"/>
</dbReference>
<dbReference type="OrthoDB" id="4899074at2759"/>
<accession>A0A8H4U3C7</accession>
<evidence type="ECO:0000256" key="2">
    <source>
        <dbReference type="SAM" id="SignalP"/>
    </source>
</evidence>
<reference evidence="3" key="2">
    <citation type="submission" date="2020-05" db="EMBL/GenBank/DDBJ databases">
        <authorList>
            <person name="Kim H.-S."/>
            <person name="Proctor R.H."/>
            <person name="Brown D.W."/>
        </authorList>
    </citation>
    <scope>NUCLEOTIDE SEQUENCE</scope>
    <source>
        <strain evidence="3">NRRL 22465</strain>
    </source>
</reference>
<feature type="region of interest" description="Disordered" evidence="1">
    <location>
        <begin position="115"/>
        <end position="141"/>
    </location>
</feature>
<dbReference type="EMBL" id="JABEYC010001114">
    <property type="protein sequence ID" value="KAF4969056.1"/>
    <property type="molecule type" value="Genomic_DNA"/>
</dbReference>
<dbReference type="AlphaFoldDB" id="A0A8H4U3C7"/>
<feature type="signal peptide" evidence="2">
    <location>
        <begin position="1"/>
        <end position="21"/>
    </location>
</feature>
<reference evidence="3" key="1">
    <citation type="journal article" date="2020" name="BMC Genomics">
        <title>Correction to: Identification and distribution of gene clusters required for synthesis of sphingolipid metabolism inhibitors in diverse species of the filamentous fungus Fusarium.</title>
        <authorList>
            <person name="Kim H.S."/>
            <person name="Lohmar J.M."/>
            <person name="Busman M."/>
            <person name="Brown D.W."/>
            <person name="Naumann T.A."/>
            <person name="Divon H.H."/>
            <person name="Lysoe E."/>
            <person name="Uhlig S."/>
            <person name="Proctor R.H."/>
        </authorList>
    </citation>
    <scope>NUCLEOTIDE SEQUENCE</scope>
    <source>
        <strain evidence="3">NRRL 22465</strain>
    </source>
</reference>
<evidence type="ECO:0000256" key="1">
    <source>
        <dbReference type="SAM" id="MobiDB-lite"/>
    </source>
</evidence>
<comment type="caution">
    <text evidence="3">The sequence shown here is derived from an EMBL/GenBank/DDBJ whole genome shotgun (WGS) entry which is preliminary data.</text>
</comment>
<keyword evidence="4" id="KW-1185">Reference proteome</keyword>
<name>A0A8H4U3C7_9HYPO</name>
<dbReference type="Gene3D" id="3.50.4.10">
    <property type="entry name" value="Hepatocyte Growth Factor"/>
    <property type="match status" value="1"/>
</dbReference>
<keyword evidence="2" id="KW-0732">Signal</keyword>
<feature type="chain" id="PRO_5034694837" description="Apple domain-containing protein" evidence="2">
    <location>
        <begin position="22"/>
        <end position="388"/>
    </location>
</feature>
<organism evidence="3 4">
    <name type="scientific">Fusarium zealandicum</name>
    <dbReference type="NCBI Taxonomy" id="1053134"/>
    <lineage>
        <taxon>Eukaryota</taxon>
        <taxon>Fungi</taxon>
        <taxon>Dikarya</taxon>
        <taxon>Ascomycota</taxon>
        <taxon>Pezizomycotina</taxon>
        <taxon>Sordariomycetes</taxon>
        <taxon>Hypocreomycetidae</taxon>
        <taxon>Hypocreales</taxon>
        <taxon>Nectriaceae</taxon>
        <taxon>Fusarium</taxon>
        <taxon>Fusarium staphyleae species complex</taxon>
    </lineage>
</organism>
<feature type="compositionally biased region" description="Low complexity" evidence="1">
    <location>
        <begin position="115"/>
        <end position="131"/>
    </location>
</feature>